<evidence type="ECO:0000256" key="1">
    <source>
        <dbReference type="SAM" id="MobiDB-lite"/>
    </source>
</evidence>
<protein>
    <submittedName>
        <fullName evidence="2">Uncharacterized protein</fullName>
    </submittedName>
</protein>
<dbReference type="Proteomes" id="UP000092600">
    <property type="component" value="Unassembled WGS sequence"/>
</dbReference>
<dbReference type="AlphaFoldDB" id="A0A199W783"/>
<evidence type="ECO:0000313" key="3">
    <source>
        <dbReference type="Proteomes" id="UP000092600"/>
    </source>
</evidence>
<feature type="region of interest" description="Disordered" evidence="1">
    <location>
        <begin position="1"/>
        <end position="57"/>
    </location>
</feature>
<dbReference type="EMBL" id="LSRQ01000119">
    <property type="protein sequence ID" value="OAY85174.1"/>
    <property type="molecule type" value="Genomic_DNA"/>
</dbReference>
<evidence type="ECO:0000313" key="2">
    <source>
        <dbReference type="EMBL" id="OAY85174.1"/>
    </source>
</evidence>
<comment type="caution">
    <text evidence="2">The sequence shown here is derived from an EMBL/GenBank/DDBJ whole genome shotgun (WGS) entry which is preliminary data.</text>
</comment>
<organism evidence="2 3">
    <name type="scientific">Ananas comosus</name>
    <name type="common">Pineapple</name>
    <name type="synonym">Ananas ananas</name>
    <dbReference type="NCBI Taxonomy" id="4615"/>
    <lineage>
        <taxon>Eukaryota</taxon>
        <taxon>Viridiplantae</taxon>
        <taxon>Streptophyta</taxon>
        <taxon>Embryophyta</taxon>
        <taxon>Tracheophyta</taxon>
        <taxon>Spermatophyta</taxon>
        <taxon>Magnoliopsida</taxon>
        <taxon>Liliopsida</taxon>
        <taxon>Poales</taxon>
        <taxon>Bromeliaceae</taxon>
        <taxon>Bromelioideae</taxon>
        <taxon>Ananas</taxon>
    </lineage>
</organism>
<gene>
    <name evidence="2" type="ORF">ACMD2_12317</name>
</gene>
<feature type="compositionally biased region" description="Basic residues" evidence="1">
    <location>
        <begin position="18"/>
        <end position="31"/>
    </location>
</feature>
<reference evidence="2 3" key="1">
    <citation type="journal article" date="2016" name="DNA Res.">
        <title>The draft genome of MD-2 pineapple using hybrid error correction of long reads.</title>
        <authorList>
            <person name="Redwan R.M."/>
            <person name="Saidin A."/>
            <person name="Kumar S.V."/>
        </authorList>
    </citation>
    <scope>NUCLEOTIDE SEQUENCE [LARGE SCALE GENOMIC DNA]</scope>
    <source>
        <strain evidence="3">cv. MD2</strain>
        <tissue evidence="2">Leaf</tissue>
    </source>
</reference>
<name>A0A199W783_ANACO</name>
<accession>A0A199W783</accession>
<sequence length="57" mass="5984">MARRISSIAGDDVDGHFNKQKKKIKKIKREMKKGVGASGGAGALTAWGAGCRRGRAG</sequence>
<proteinExistence type="predicted"/>